<evidence type="ECO:0000259" key="7">
    <source>
        <dbReference type="Pfam" id="PF01494"/>
    </source>
</evidence>
<dbReference type="GO" id="GO:0008681">
    <property type="term" value="F:2-octaprenyl-6-methoxyphenol hydroxylase activity"/>
    <property type="evidence" value="ECO:0007669"/>
    <property type="project" value="InterPro"/>
</dbReference>
<evidence type="ECO:0000256" key="1">
    <source>
        <dbReference type="ARBA" id="ARBA00001974"/>
    </source>
</evidence>
<dbReference type="NCBIfam" id="TIGR01984">
    <property type="entry name" value="UbiH"/>
    <property type="match status" value="1"/>
</dbReference>
<sequence length="408" mass="44711">MTENTCHSDVLVVGGGLVGASLALALGRAGLDVAIVEAHPFRLNEQPNYDERSIALAQGSQRIFTGMGLWHSLCDAVCPIHTIHVSDRGHFGFTRLKREQEGVEALGYVASARLLGNTLIQALETTNVRLLAPARLEKFQVESAQVSVTLSLDGKPVECLTRLLVAADGVQSQVREQLGIKTRQWDYGQTAIIANVTPDQPHNHIAYERFTDTGPMALLPLNDNRCSLVWTLRTDQVDEMMALDDVAFLARLQARFGYRLGRFTKVGTRYAYPLQLLRAKQSTAQRLALIGNAVHTLHPIAGQGFNLGLRDVAALAEVVIDAQRRGDDIGGADVLQRYADWRQTDQRRVVAFTDGMVRLFSQPFPPLVGLRDAGMLALDLCPPAKRALGRLTMGRAGRLPRLARGLAL</sequence>
<dbReference type="FunFam" id="3.50.50.60:FF:000021">
    <property type="entry name" value="Ubiquinone biosynthesis monooxygenase COQ6"/>
    <property type="match status" value="1"/>
</dbReference>
<dbReference type="NCBIfam" id="TIGR01988">
    <property type="entry name" value="Ubi-OHases"/>
    <property type="match status" value="1"/>
</dbReference>
<dbReference type="PRINTS" id="PR00420">
    <property type="entry name" value="RNGMNOXGNASE"/>
</dbReference>
<organism evidence="8">
    <name type="scientific">hydrothermal vent metagenome</name>
    <dbReference type="NCBI Taxonomy" id="652676"/>
    <lineage>
        <taxon>unclassified sequences</taxon>
        <taxon>metagenomes</taxon>
        <taxon>ecological metagenomes</taxon>
    </lineage>
</organism>
<comment type="similarity">
    <text evidence="2">Belongs to the UbiH/COQ6 family.</text>
</comment>
<protein>
    <submittedName>
        <fullName evidence="8">2-polyprenyl-6-methoxyphenol hydroxylase</fullName>
    </submittedName>
</protein>
<keyword evidence="5" id="KW-0560">Oxidoreductase</keyword>
<accession>A0A3B0ZPT3</accession>
<keyword evidence="3" id="KW-0285">Flavoprotein</keyword>
<evidence type="ECO:0000256" key="6">
    <source>
        <dbReference type="ARBA" id="ARBA00023033"/>
    </source>
</evidence>
<proteinExistence type="inferred from homology"/>
<reference evidence="8" key="1">
    <citation type="submission" date="2018-06" db="EMBL/GenBank/DDBJ databases">
        <authorList>
            <person name="Zhirakovskaya E."/>
        </authorList>
    </citation>
    <scope>NUCLEOTIDE SEQUENCE</scope>
</reference>
<keyword evidence="4" id="KW-0274">FAD</keyword>
<dbReference type="InterPro" id="IPR051205">
    <property type="entry name" value="UbiH/COQ6_monooxygenase"/>
</dbReference>
<gene>
    <name evidence="8" type="ORF">MNBD_GAMMA14-2263</name>
</gene>
<dbReference type="InterPro" id="IPR036188">
    <property type="entry name" value="FAD/NAD-bd_sf"/>
</dbReference>
<dbReference type="NCBIfam" id="NF004356">
    <property type="entry name" value="PRK05732.1"/>
    <property type="match status" value="1"/>
</dbReference>
<evidence type="ECO:0000256" key="5">
    <source>
        <dbReference type="ARBA" id="ARBA00023002"/>
    </source>
</evidence>
<evidence type="ECO:0000256" key="2">
    <source>
        <dbReference type="ARBA" id="ARBA00005349"/>
    </source>
</evidence>
<evidence type="ECO:0000256" key="4">
    <source>
        <dbReference type="ARBA" id="ARBA00022827"/>
    </source>
</evidence>
<dbReference type="PANTHER" id="PTHR43876:SF8">
    <property type="entry name" value="2-OCTAPRENYL-6-METHOXYPHENOL HYDROXYLASE"/>
    <property type="match status" value="1"/>
</dbReference>
<dbReference type="InterPro" id="IPR010971">
    <property type="entry name" value="UbiH/COQ6"/>
</dbReference>
<dbReference type="GO" id="GO:0006744">
    <property type="term" value="P:ubiquinone biosynthetic process"/>
    <property type="evidence" value="ECO:0007669"/>
    <property type="project" value="InterPro"/>
</dbReference>
<dbReference type="AlphaFoldDB" id="A0A3B0ZPT3"/>
<dbReference type="EMBL" id="UOFM01000478">
    <property type="protein sequence ID" value="VAW82606.1"/>
    <property type="molecule type" value="Genomic_DNA"/>
</dbReference>
<feature type="domain" description="FAD-binding" evidence="7">
    <location>
        <begin position="8"/>
        <end position="352"/>
    </location>
</feature>
<comment type="cofactor">
    <cofactor evidence="1">
        <name>FAD</name>
        <dbReference type="ChEBI" id="CHEBI:57692"/>
    </cofactor>
</comment>
<dbReference type="PROSITE" id="PS01304">
    <property type="entry name" value="UBIH"/>
    <property type="match status" value="1"/>
</dbReference>
<evidence type="ECO:0000313" key="8">
    <source>
        <dbReference type="EMBL" id="VAW82606.1"/>
    </source>
</evidence>
<dbReference type="Gene3D" id="3.50.50.60">
    <property type="entry name" value="FAD/NAD(P)-binding domain"/>
    <property type="match status" value="2"/>
</dbReference>
<name>A0A3B0ZPT3_9ZZZZ</name>
<dbReference type="Pfam" id="PF01494">
    <property type="entry name" value="FAD_binding_3"/>
    <property type="match status" value="1"/>
</dbReference>
<dbReference type="SUPFAM" id="SSF51905">
    <property type="entry name" value="FAD/NAD(P)-binding domain"/>
    <property type="match status" value="1"/>
</dbReference>
<dbReference type="InterPro" id="IPR018168">
    <property type="entry name" value="Ubi_Hdrlase_CS"/>
</dbReference>
<dbReference type="InterPro" id="IPR011295">
    <property type="entry name" value="UbiH"/>
</dbReference>
<keyword evidence="6" id="KW-0503">Monooxygenase</keyword>
<dbReference type="InterPro" id="IPR002938">
    <property type="entry name" value="FAD-bd"/>
</dbReference>
<dbReference type="PANTHER" id="PTHR43876">
    <property type="entry name" value="UBIQUINONE BIOSYNTHESIS MONOOXYGENASE COQ6, MITOCHONDRIAL"/>
    <property type="match status" value="1"/>
</dbReference>
<evidence type="ECO:0000256" key="3">
    <source>
        <dbReference type="ARBA" id="ARBA00022630"/>
    </source>
</evidence>
<dbReference type="GO" id="GO:0071949">
    <property type="term" value="F:FAD binding"/>
    <property type="evidence" value="ECO:0007669"/>
    <property type="project" value="InterPro"/>
</dbReference>